<organism evidence="2 3">
    <name type="scientific">Cucumis melo var. makuwa</name>
    <name type="common">Oriental melon</name>
    <dbReference type="NCBI Taxonomy" id="1194695"/>
    <lineage>
        <taxon>Eukaryota</taxon>
        <taxon>Viridiplantae</taxon>
        <taxon>Streptophyta</taxon>
        <taxon>Embryophyta</taxon>
        <taxon>Tracheophyta</taxon>
        <taxon>Spermatophyta</taxon>
        <taxon>Magnoliopsida</taxon>
        <taxon>eudicotyledons</taxon>
        <taxon>Gunneridae</taxon>
        <taxon>Pentapetalae</taxon>
        <taxon>rosids</taxon>
        <taxon>fabids</taxon>
        <taxon>Cucurbitales</taxon>
        <taxon>Cucurbitaceae</taxon>
        <taxon>Benincaseae</taxon>
        <taxon>Cucumis</taxon>
    </lineage>
</organism>
<name>A0A5D3CRS5_CUCMM</name>
<feature type="compositionally biased region" description="Acidic residues" evidence="1">
    <location>
        <begin position="1"/>
        <end position="10"/>
    </location>
</feature>
<dbReference type="PANTHER" id="PTHR35714:SF1">
    <property type="entry name" value="OS02G0715300 PROTEIN"/>
    <property type="match status" value="1"/>
</dbReference>
<dbReference type="Proteomes" id="UP000321947">
    <property type="component" value="Unassembled WGS sequence"/>
</dbReference>
<dbReference type="PANTHER" id="PTHR35714">
    <property type="entry name" value="OS02G0715300 PROTEIN"/>
    <property type="match status" value="1"/>
</dbReference>
<sequence>MEVVAEEEKETTEGEKEKRQNGYAERDGRVLCEKVMYLVHDFMHVGQHESFNETVDSVHDFDVLSCPSPQLNLLMDGIHNFTTLFCRKGAHDNHPTTQPPTAEGIKQPVIQLFFLLTYTKYTLSSHFHFPVPTISSSPFPSHPTTMSSVVHTFHKTRSFLPSRTLPDALPLSHTDSPSDQTLRRRLSSLSLRIQPISSPATAWAFRKSKSMSSFGDLAGSSVRKWWDWGWAWILSRKPIFAKDLEMNEEESKIIGSQNRGSWKHVFFKFRSEIRKLIGSDVALPQTTPNYRSFNFPNNNSGIRT</sequence>
<dbReference type="AlphaFoldDB" id="A0A5D3CRS5"/>
<evidence type="ECO:0000313" key="3">
    <source>
        <dbReference type="Proteomes" id="UP000321947"/>
    </source>
</evidence>
<proteinExistence type="predicted"/>
<accession>A0A5D3CRS5</accession>
<gene>
    <name evidence="2" type="ORF">E5676_scaffold1275G00020</name>
</gene>
<evidence type="ECO:0000256" key="1">
    <source>
        <dbReference type="SAM" id="MobiDB-lite"/>
    </source>
</evidence>
<comment type="caution">
    <text evidence="2">The sequence shown here is derived from an EMBL/GenBank/DDBJ whole genome shotgun (WGS) entry which is preliminary data.</text>
</comment>
<feature type="compositionally biased region" description="Basic and acidic residues" evidence="1">
    <location>
        <begin position="11"/>
        <end position="22"/>
    </location>
</feature>
<feature type="region of interest" description="Disordered" evidence="1">
    <location>
        <begin position="1"/>
        <end position="22"/>
    </location>
</feature>
<protein>
    <submittedName>
        <fullName evidence="2">Uncharacterized protein</fullName>
    </submittedName>
</protein>
<evidence type="ECO:0000313" key="2">
    <source>
        <dbReference type="EMBL" id="TYK14617.1"/>
    </source>
</evidence>
<reference evidence="2 3" key="1">
    <citation type="submission" date="2019-08" db="EMBL/GenBank/DDBJ databases">
        <title>Draft genome sequences of two oriental melons (Cucumis melo L. var makuwa).</title>
        <authorList>
            <person name="Kwon S.-Y."/>
        </authorList>
    </citation>
    <scope>NUCLEOTIDE SEQUENCE [LARGE SCALE GENOMIC DNA]</scope>
    <source>
        <strain evidence="3">cv. Chang Bougi</strain>
        <tissue evidence="2">Leaf</tissue>
    </source>
</reference>
<dbReference type="EMBL" id="SSTD01009221">
    <property type="protein sequence ID" value="TYK14617.1"/>
    <property type="molecule type" value="Genomic_DNA"/>
</dbReference>